<keyword evidence="8" id="KW-1185">Reference proteome</keyword>
<dbReference type="PIRSF" id="PIRSF016821">
    <property type="entry name" value="HSP15"/>
    <property type="match status" value="1"/>
</dbReference>
<dbReference type="Gene3D" id="3.10.290.10">
    <property type="entry name" value="RNA-binding S4 domain"/>
    <property type="match status" value="1"/>
</dbReference>
<comment type="caution">
    <text evidence="7">The sequence shown here is derived from an EMBL/GenBank/DDBJ whole genome shotgun (WGS) entry which is preliminary data.</text>
</comment>
<dbReference type="InterPro" id="IPR002942">
    <property type="entry name" value="S4_RNA-bd"/>
</dbReference>
<evidence type="ECO:0000313" key="7">
    <source>
        <dbReference type="EMBL" id="EPF71954.1"/>
    </source>
</evidence>
<keyword evidence="2 4" id="KW-0694">RNA-binding</keyword>
<organism evidence="7 8">
    <name type="scientific">Acinetobacter rudis CIP 110305</name>
    <dbReference type="NCBI Taxonomy" id="421052"/>
    <lineage>
        <taxon>Bacteria</taxon>
        <taxon>Pseudomonadati</taxon>
        <taxon>Pseudomonadota</taxon>
        <taxon>Gammaproteobacteria</taxon>
        <taxon>Moraxellales</taxon>
        <taxon>Moraxellaceae</taxon>
        <taxon>Acinetobacter</taxon>
    </lineage>
</organism>
<dbReference type="RefSeq" id="WP_016656704.1">
    <property type="nucleotide sequence ID" value="NZ_KE340353.1"/>
</dbReference>
<dbReference type="SMART" id="SM00363">
    <property type="entry name" value="S4"/>
    <property type="match status" value="1"/>
</dbReference>
<dbReference type="Proteomes" id="UP000014568">
    <property type="component" value="Unassembled WGS sequence"/>
</dbReference>
<dbReference type="PATRIC" id="fig|421052.3.peg.2244"/>
<dbReference type="GO" id="GO:0003727">
    <property type="term" value="F:single-stranded RNA binding"/>
    <property type="evidence" value="ECO:0007669"/>
    <property type="project" value="InterPro"/>
</dbReference>
<evidence type="ECO:0000256" key="3">
    <source>
        <dbReference type="ARBA" id="ARBA00023125"/>
    </source>
</evidence>
<dbReference type="PROSITE" id="PS50889">
    <property type="entry name" value="S4"/>
    <property type="match status" value="1"/>
</dbReference>
<evidence type="ECO:0000256" key="5">
    <source>
        <dbReference type="SAM" id="MobiDB-lite"/>
    </source>
</evidence>
<dbReference type="GO" id="GO:0043023">
    <property type="term" value="F:ribosomal large subunit binding"/>
    <property type="evidence" value="ECO:0007669"/>
    <property type="project" value="InterPro"/>
</dbReference>
<evidence type="ECO:0000313" key="8">
    <source>
        <dbReference type="Proteomes" id="UP000014568"/>
    </source>
</evidence>
<dbReference type="GO" id="GO:0003677">
    <property type="term" value="F:DNA binding"/>
    <property type="evidence" value="ECO:0007669"/>
    <property type="project" value="UniProtKB-KW"/>
</dbReference>
<comment type="similarity">
    <text evidence="1 4">Belongs to the HSP15 family.</text>
</comment>
<proteinExistence type="inferred from homology"/>
<dbReference type="eggNOG" id="COG1188">
    <property type="taxonomic scope" value="Bacteria"/>
</dbReference>
<sequence length="146" mass="17038">MSKQPESLPLEAMRVDKWLWAARFFKTRSAAKEAIEGGKVHHQGERVKVSKEIRVGMQLTIQQGFDKKTVLIKGLSAQRGPAPVAQQLYDETSDSITRRELHSTQRKLHNLARPEHRPSKKDRRDLQKFKHDNDQQTQRTWSYHDD</sequence>
<evidence type="ECO:0000259" key="6">
    <source>
        <dbReference type="SMART" id="SM00363"/>
    </source>
</evidence>
<feature type="compositionally biased region" description="Basic and acidic residues" evidence="5">
    <location>
        <begin position="112"/>
        <end position="134"/>
    </location>
</feature>
<feature type="compositionally biased region" description="Polar residues" evidence="5">
    <location>
        <begin position="135"/>
        <end position="146"/>
    </location>
</feature>
<reference evidence="7 8" key="1">
    <citation type="submission" date="2013-06" db="EMBL/GenBank/DDBJ databases">
        <title>The Genome Sequence of Acinetobacter rudis CIP 110305.</title>
        <authorList>
            <consortium name="The Broad Institute Genome Sequencing Platform"/>
            <consortium name="The Broad Institute Genome Sequencing Center for Infectious Disease"/>
            <person name="Cerqueira G."/>
            <person name="Feldgarden M."/>
            <person name="Courvalin P."/>
            <person name="Perichon B."/>
            <person name="Grillot-Courvalin C."/>
            <person name="Clermont D."/>
            <person name="Rocha E."/>
            <person name="Yoon E.-J."/>
            <person name="Nemec A."/>
            <person name="Young S.K."/>
            <person name="Zeng Q."/>
            <person name="Gargeya S."/>
            <person name="Fitzgerald M."/>
            <person name="Abouelleil A."/>
            <person name="Alvarado L."/>
            <person name="Berlin A.M."/>
            <person name="Chapman S.B."/>
            <person name="Dewar J."/>
            <person name="Goldberg J."/>
            <person name="Griggs A."/>
            <person name="Gujja S."/>
            <person name="Hansen M."/>
            <person name="Howarth C."/>
            <person name="Imamovic A."/>
            <person name="Larimer J."/>
            <person name="McCowan C."/>
            <person name="Murphy C."/>
            <person name="Pearson M."/>
            <person name="Priest M."/>
            <person name="Roberts A."/>
            <person name="Saif S."/>
            <person name="Shea T."/>
            <person name="Sykes S."/>
            <person name="Wortman J."/>
            <person name="Nusbaum C."/>
            <person name="Birren B."/>
        </authorList>
    </citation>
    <scope>NUCLEOTIDE SEQUENCE [LARGE SCALE GENOMIC DNA]</scope>
    <source>
        <strain evidence="7 8">CIP 110305</strain>
    </source>
</reference>
<gene>
    <name evidence="7" type="ORF">F945_02300</name>
</gene>
<evidence type="ECO:0000256" key="2">
    <source>
        <dbReference type="ARBA" id="ARBA00022884"/>
    </source>
</evidence>
<keyword evidence="3 4" id="KW-0238">DNA-binding</keyword>
<evidence type="ECO:0000256" key="1">
    <source>
        <dbReference type="ARBA" id="ARBA00008396"/>
    </source>
</evidence>
<accession>S3NC70</accession>
<name>S3NC70_9GAMM</name>
<dbReference type="AlphaFoldDB" id="S3NC70"/>
<protein>
    <recommendedName>
        <fullName evidence="4">Heat shock protein 15</fullName>
    </recommendedName>
</protein>
<dbReference type="SUPFAM" id="SSF55174">
    <property type="entry name" value="Alpha-L RNA-binding motif"/>
    <property type="match status" value="1"/>
</dbReference>
<evidence type="ECO:0000256" key="4">
    <source>
        <dbReference type="PIRNR" id="PIRNR016821"/>
    </source>
</evidence>
<dbReference type="GO" id="GO:0034605">
    <property type="term" value="P:cellular response to heat"/>
    <property type="evidence" value="ECO:0007669"/>
    <property type="project" value="InterPro"/>
</dbReference>
<dbReference type="Pfam" id="PF01479">
    <property type="entry name" value="S4"/>
    <property type="match status" value="1"/>
</dbReference>
<dbReference type="CDD" id="cd00165">
    <property type="entry name" value="S4"/>
    <property type="match status" value="1"/>
</dbReference>
<feature type="region of interest" description="Disordered" evidence="5">
    <location>
        <begin position="77"/>
        <end position="146"/>
    </location>
</feature>
<dbReference type="InterPro" id="IPR025708">
    <property type="entry name" value="HSP15"/>
</dbReference>
<dbReference type="STRING" id="632955.GCA_000829675_00342"/>
<dbReference type="HOGENOM" id="CLU_101003_2_1_6"/>
<dbReference type="OrthoDB" id="9797176at2"/>
<feature type="domain" description="RNA-binding S4" evidence="6">
    <location>
        <begin position="13"/>
        <end position="76"/>
    </location>
</feature>
<dbReference type="EMBL" id="ATGI01000031">
    <property type="protein sequence ID" value="EPF71954.1"/>
    <property type="molecule type" value="Genomic_DNA"/>
</dbReference>
<dbReference type="InterPro" id="IPR036986">
    <property type="entry name" value="S4_RNA-bd_sf"/>
</dbReference>